<keyword evidence="2" id="KW-1133">Transmembrane helix</keyword>
<organism evidence="3 4">
    <name type="scientific">Cylindrotheca closterium</name>
    <dbReference type="NCBI Taxonomy" id="2856"/>
    <lineage>
        <taxon>Eukaryota</taxon>
        <taxon>Sar</taxon>
        <taxon>Stramenopiles</taxon>
        <taxon>Ochrophyta</taxon>
        <taxon>Bacillariophyta</taxon>
        <taxon>Bacillariophyceae</taxon>
        <taxon>Bacillariophycidae</taxon>
        <taxon>Bacillariales</taxon>
        <taxon>Bacillariaceae</taxon>
        <taxon>Cylindrotheca</taxon>
    </lineage>
</organism>
<evidence type="ECO:0000256" key="1">
    <source>
        <dbReference type="SAM" id="MobiDB-lite"/>
    </source>
</evidence>
<proteinExistence type="predicted"/>
<keyword evidence="4" id="KW-1185">Reference proteome</keyword>
<sequence length="796" mass="86968">MSLATSGGMGAMGGAGAGGGLAMAHGGAMAQPMQGAPPPGGASIPMGMAPPSTSAAALGADLVDKQQQISLKQVRDLSHLPLVAIDLYSSQPHVASFPPKNKDPAAVPGAPSLIGKMKDKVLLQSSESSHKTFRKWLSKSKGYSDLQADVFAKADDKSAVAIESPQKWLGYRRLDDAPECLRSQVNLDKDSEPSAIAEEGTVGVGVSMANGTLDGSVPQGDDFDRVVAKVRLHASKKALTVLPEEAAQLVLNQAQHHVAKQHKVEDEDEIINFPCCVAVPAPYCTDSAMEAMLDATNGTGVLLQRSVCALAGALLPSAEEGKPNLLLEHILKVLQALQKEFQKQQLKNPNARFEEEQVVLLAGTTKDTVECTAIQISTPQRDQEFCIFGHFKVLCNVSYQHEKPESIITKCISELFDVMDAVAPEVDGPIAMVTYGTSEEQKAVADKWEKAKKSLEDWEDVPQFYSKPDSVAMGTSVLGAVSHGRLKTIVQVEGKKPKAALALNVQNVAPVAVGIQMNYHGGAKNKWQPVKTIFDFDRRVPAGPYDVDISAATGAVYQEQGSDLSDEALFKATTEMEASKYIPKREIAALDLRVQVVQKWTRDGVWKKIGDVQSPLVMTDKDGKKTACERIKLELSLSSVGLITHSLVGERETVVQATKSARNSKIRYYGSIILAIAFFGGFLVKSYWEERVFERDTRRLLAYYKHVVPGSMSDGDLYNARYVVYKYRNKKEKLWKNLEKKYGEPCLQEWEWPEEEETPAEEEEMNLDEGDEKKEEEATGEQQGKGEQESTEEPDL</sequence>
<feature type="compositionally biased region" description="Acidic residues" evidence="1">
    <location>
        <begin position="751"/>
        <end position="770"/>
    </location>
</feature>
<gene>
    <name evidence="3" type="ORF">CYCCA115_LOCUS23533</name>
</gene>
<dbReference type="Proteomes" id="UP001295423">
    <property type="component" value="Unassembled WGS sequence"/>
</dbReference>
<dbReference type="AlphaFoldDB" id="A0AAD2GC21"/>
<keyword evidence="2" id="KW-0812">Transmembrane</keyword>
<name>A0AAD2GC21_9STRA</name>
<evidence type="ECO:0000313" key="3">
    <source>
        <dbReference type="EMBL" id="CAJ1969092.1"/>
    </source>
</evidence>
<reference evidence="3" key="1">
    <citation type="submission" date="2023-08" db="EMBL/GenBank/DDBJ databases">
        <authorList>
            <person name="Audoor S."/>
            <person name="Bilcke G."/>
        </authorList>
    </citation>
    <scope>NUCLEOTIDE SEQUENCE</scope>
</reference>
<keyword evidence="2" id="KW-0472">Membrane</keyword>
<accession>A0AAD2GC21</accession>
<protein>
    <submittedName>
        <fullName evidence="3">Uncharacterized protein</fullName>
    </submittedName>
</protein>
<evidence type="ECO:0000256" key="2">
    <source>
        <dbReference type="SAM" id="Phobius"/>
    </source>
</evidence>
<dbReference type="EMBL" id="CAKOGP040002424">
    <property type="protein sequence ID" value="CAJ1969092.1"/>
    <property type="molecule type" value="Genomic_DNA"/>
</dbReference>
<feature type="region of interest" description="Disordered" evidence="1">
    <location>
        <begin position="749"/>
        <end position="796"/>
    </location>
</feature>
<feature type="transmembrane region" description="Helical" evidence="2">
    <location>
        <begin position="668"/>
        <end position="688"/>
    </location>
</feature>
<comment type="caution">
    <text evidence="3">The sequence shown here is derived from an EMBL/GenBank/DDBJ whole genome shotgun (WGS) entry which is preliminary data.</text>
</comment>
<evidence type="ECO:0000313" key="4">
    <source>
        <dbReference type="Proteomes" id="UP001295423"/>
    </source>
</evidence>